<evidence type="ECO:0000313" key="1">
    <source>
        <dbReference type="EMBL" id="OIN60968.1"/>
    </source>
</evidence>
<dbReference type="AlphaFoldDB" id="A0A1S2VSS5"/>
<reference evidence="1 2" key="1">
    <citation type="submission" date="2016-10" db="EMBL/GenBank/DDBJ databases">
        <title>Arsenicibacter rosenii gen. nov., sp. nov., an efficient arsenic-methylating bacterium isolated from an arsenic-contaminated paddy soil.</title>
        <authorList>
            <person name="Huang K."/>
        </authorList>
    </citation>
    <scope>NUCLEOTIDE SEQUENCE [LARGE SCALE GENOMIC DNA]</scope>
    <source>
        <strain evidence="1 2">SM-1</strain>
    </source>
</reference>
<organism evidence="1 2">
    <name type="scientific">Arsenicibacter rosenii</name>
    <dbReference type="NCBI Taxonomy" id="1750698"/>
    <lineage>
        <taxon>Bacteria</taxon>
        <taxon>Pseudomonadati</taxon>
        <taxon>Bacteroidota</taxon>
        <taxon>Cytophagia</taxon>
        <taxon>Cytophagales</taxon>
        <taxon>Spirosomataceae</taxon>
        <taxon>Arsenicibacter</taxon>
    </lineage>
</organism>
<accession>A0A1S2VSS5</accession>
<dbReference type="EMBL" id="MORL01000001">
    <property type="protein sequence ID" value="OIN60968.1"/>
    <property type="molecule type" value="Genomic_DNA"/>
</dbReference>
<name>A0A1S2VSS5_9BACT</name>
<dbReference type="Proteomes" id="UP000181790">
    <property type="component" value="Unassembled WGS sequence"/>
</dbReference>
<dbReference type="RefSeq" id="WP_071501473.1">
    <property type="nucleotide sequence ID" value="NZ_MORL01000001.1"/>
</dbReference>
<gene>
    <name evidence="1" type="ORF">BLX24_02475</name>
</gene>
<comment type="caution">
    <text evidence="1">The sequence shown here is derived from an EMBL/GenBank/DDBJ whole genome shotgun (WGS) entry which is preliminary data.</text>
</comment>
<proteinExistence type="predicted"/>
<sequence length="82" mass="8241">MIQRIGATANYSGTYTVKATNNDGCLGRASVQVVVAPASCTGITASISAPAAITAGQTLTRKLACHKTIYGRERTAAAGPSG</sequence>
<keyword evidence="2" id="KW-1185">Reference proteome</keyword>
<evidence type="ECO:0000313" key="2">
    <source>
        <dbReference type="Proteomes" id="UP000181790"/>
    </source>
</evidence>
<protein>
    <submittedName>
        <fullName evidence="1">Uncharacterized protein</fullName>
    </submittedName>
</protein>